<dbReference type="Proteomes" id="UP000295620">
    <property type="component" value="Unassembled WGS sequence"/>
</dbReference>
<evidence type="ECO:0000256" key="1">
    <source>
        <dbReference type="SAM" id="Phobius"/>
    </source>
</evidence>
<dbReference type="Pfam" id="PF16344">
    <property type="entry name" value="FecR_C"/>
    <property type="match status" value="1"/>
</dbReference>
<name>A0A4R6SS54_9SPHI</name>
<evidence type="ECO:0000313" key="4">
    <source>
        <dbReference type="EMBL" id="TDQ08205.1"/>
    </source>
</evidence>
<keyword evidence="5" id="KW-1185">Reference proteome</keyword>
<protein>
    <submittedName>
        <fullName evidence="4">FecR family protein</fullName>
    </submittedName>
</protein>
<reference evidence="4 5" key="1">
    <citation type="submission" date="2019-03" db="EMBL/GenBank/DDBJ databases">
        <title>Genomic Encyclopedia of Archaeal and Bacterial Type Strains, Phase II (KMG-II): from individual species to whole genera.</title>
        <authorList>
            <person name="Goeker M."/>
        </authorList>
    </citation>
    <scope>NUCLEOTIDE SEQUENCE [LARGE SCALE GENOMIC DNA]</scope>
    <source>
        <strain evidence="4 5">DSM 19035</strain>
    </source>
</reference>
<evidence type="ECO:0000259" key="2">
    <source>
        <dbReference type="Pfam" id="PF04773"/>
    </source>
</evidence>
<keyword evidence="1" id="KW-0812">Transmembrane</keyword>
<dbReference type="Pfam" id="PF04773">
    <property type="entry name" value="FecR"/>
    <property type="match status" value="1"/>
</dbReference>
<dbReference type="PANTHER" id="PTHR30273">
    <property type="entry name" value="PERIPLASMIC SIGNAL SENSOR AND SIGMA FACTOR ACTIVATOR FECR-RELATED"/>
    <property type="match status" value="1"/>
</dbReference>
<evidence type="ECO:0000313" key="5">
    <source>
        <dbReference type="Proteomes" id="UP000295620"/>
    </source>
</evidence>
<dbReference type="InterPro" id="IPR012373">
    <property type="entry name" value="Ferrdict_sens_TM"/>
</dbReference>
<dbReference type="Gene3D" id="2.60.120.1440">
    <property type="match status" value="1"/>
</dbReference>
<feature type="domain" description="FecR protein" evidence="2">
    <location>
        <begin position="122"/>
        <end position="213"/>
    </location>
</feature>
<evidence type="ECO:0000259" key="3">
    <source>
        <dbReference type="Pfam" id="PF16344"/>
    </source>
</evidence>
<dbReference type="InterPro" id="IPR006860">
    <property type="entry name" value="FecR"/>
</dbReference>
<feature type="transmembrane region" description="Helical" evidence="1">
    <location>
        <begin position="83"/>
        <end position="104"/>
    </location>
</feature>
<keyword evidence="1" id="KW-0472">Membrane</keyword>
<gene>
    <name evidence="4" type="ORF">ATK78_2712</name>
</gene>
<dbReference type="RefSeq" id="WP_166664881.1">
    <property type="nucleotide sequence ID" value="NZ_SNYC01000005.1"/>
</dbReference>
<keyword evidence="1" id="KW-1133">Transmembrane helix</keyword>
<organism evidence="4 5">
    <name type="scientific">Pedobacter metabolipauper</name>
    <dbReference type="NCBI Taxonomy" id="425513"/>
    <lineage>
        <taxon>Bacteria</taxon>
        <taxon>Pseudomonadati</taxon>
        <taxon>Bacteroidota</taxon>
        <taxon>Sphingobacteriia</taxon>
        <taxon>Sphingobacteriales</taxon>
        <taxon>Sphingobacteriaceae</taxon>
        <taxon>Pedobacter</taxon>
    </lineage>
</organism>
<dbReference type="GO" id="GO:0016989">
    <property type="term" value="F:sigma factor antagonist activity"/>
    <property type="evidence" value="ECO:0007669"/>
    <property type="project" value="TreeGrafter"/>
</dbReference>
<dbReference type="InterPro" id="IPR032508">
    <property type="entry name" value="FecR_C"/>
</dbReference>
<feature type="domain" description="Protein FecR C-terminal" evidence="3">
    <location>
        <begin position="259"/>
        <end position="325"/>
    </location>
</feature>
<dbReference type="Gene3D" id="3.55.50.30">
    <property type="match status" value="1"/>
</dbReference>
<dbReference type="EMBL" id="SNYC01000005">
    <property type="protein sequence ID" value="TDQ08205.1"/>
    <property type="molecule type" value="Genomic_DNA"/>
</dbReference>
<accession>A0A4R6SS54</accession>
<proteinExistence type="predicted"/>
<sequence>MEDKIWNCILKRLSETETELTKACLDEWLKESPDHVQKYKEAKFLWQLSAKIKPEQHEGSFEAIKANILVASSVEVKPVKLSFWKYGIAASLIGAFLFSLFYFLNTNKPANQKEEWVIKKAGVGKVIQIVLPDSSKVWLNSGTELAFTTNFNSKKTRSVKLTGEAYFEVKHDPSHPFVVKSGDLVTTVYGTSFSVRAYRNESSATVSVNSGKVGVTAPGNESAVFLLPEDKLRYDLNQKSFLKTTITDPDVDSWINGDLIFDQTPLEEVLKTLSRKYDVRFETGSANYKGCMLTARFQNKPIQEVLKTLQLVMNIQSEQIDHTIILKGGTACN</sequence>
<dbReference type="PANTHER" id="PTHR30273:SF2">
    <property type="entry name" value="PROTEIN FECR"/>
    <property type="match status" value="1"/>
</dbReference>
<dbReference type="PIRSF" id="PIRSF018266">
    <property type="entry name" value="FecR"/>
    <property type="match status" value="1"/>
</dbReference>
<comment type="caution">
    <text evidence="4">The sequence shown here is derived from an EMBL/GenBank/DDBJ whole genome shotgun (WGS) entry which is preliminary data.</text>
</comment>
<dbReference type="AlphaFoldDB" id="A0A4R6SS54"/>